<feature type="compositionally biased region" description="Basic and acidic residues" evidence="3">
    <location>
        <begin position="525"/>
        <end position="537"/>
    </location>
</feature>
<evidence type="ECO:0000313" key="5">
    <source>
        <dbReference type="EMBL" id="EPS38403.1"/>
    </source>
</evidence>
<dbReference type="HOGENOM" id="CLU_326773_0_0_1"/>
<evidence type="ECO:0000256" key="3">
    <source>
        <dbReference type="SAM" id="MobiDB-lite"/>
    </source>
</evidence>
<protein>
    <recommendedName>
        <fullName evidence="4">DNA mismatch repair protein S5 domain-containing protein</fullName>
    </recommendedName>
</protein>
<evidence type="ECO:0000259" key="4">
    <source>
        <dbReference type="SMART" id="SM01340"/>
    </source>
</evidence>
<keyword evidence="2" id="KW-0227">DNA damage</keyword>
<dbReference type="PANTHER" id="PTHR10073:SF41">
    <property type="entry name" value="MISMATCH REPAIR PROTEIN, PUTATIVE (AFU_ORTHOLOGUE AFUA_8G05820)-RELATED"/>
    <property type="match status" value="1"/>
</dbReference>
<reference evidence="6" key="2">
    <citation type="submission" date="2013-04" db="EMBL/GenBank/DDBJ databases">
        <title>Genomic mechanisms accounting for the adaptation to parasitism in nematode-trapping fungi.</title>
        <authorList>
            <person name="Ahren D.G."/>
        </authorList>
    </citation>
    <scope>NUCLEOTIDE SEQUENCE [LARGE SCALE GENOMIC DNA]</scope>
    <source>
        <strain evidence="6">CBS 200.50</strain>
    </source>
</reference>
<dbReference type="GO" id="GO:0005524">
    <property type="term" value="F:ATP binding"/>
    <property type="evidence" value="ECO:0007669"/>
    <property type="project" value="InterPro"/>
</dbReference>
<dbReference type="GO" id="GO:0016887">
    <property type="term" value="F:ATP hydrolysis activity"/>
    <property type="evidence" value="ECO:0007669"/>
    <property type="project" value="InterPro"/>
</dbReference>
<feature type="compositionally biased region" description="Acidic residues" evidence="3">
    <location>
        <begin position="759"/>
        <end position="773"/>
    </location>
</feature>
<dbReference type="Pfam" id="PF01119">
    <property type="entry name" value="DNA_mis_repair"/>
    <property type="match status" value="1"/>
</dbReference>
<dbReference type="SMART" id="SM01340">
    <property type="entry name" value="DNA_mis_repair"/>
    <property type="match status" value="1"/>
</dbReference>
<dbReference type="Gene3D" id="3.30.565.10">
    <property type="entry name" value="Histidine kinase-like ATPase, C-terminal domain"/>
    <property type="match status" value="1"/>
</dbReference>
<dbReference type="InterPro" id="IPR014762">
    <property type="entry name" value="DNA_mismatch_repair_CS"/>
</dbReference>
<dbReference type="InterPro" id="IPR002099">
    <property type="entry name" value="MutL/Mlh/PMS"/>
</dbReference>
<dbReference type="AlphaFoldDB" id="S8BGK2"/>
<dbReference type="OMA" id="MIHEIPQ"/>
<comment type="similarity">
    <text evidence="1">Belongs to the DNA mismatch repair MutL/HexB family.</text>
</comment>
<feature type="compositionally biased region" description="Polar residues" evidence="3">
    <location>
        <begin position="464"/>
        <end position="477"/>
    </location>
</feature>
<dbReference type="PROSITE" id="PS00058">
    <property type="entry name" value="DNA_MISMATCH_REPAIR_1"/>
    <property type="match status" value="1"/>
</dbReference>
<evidence type="ECO:0000313" key="6">
    <source>
        <dbReference type="Proteomes" id="UP000015100"/>
    </source>
</evidence>
<proteinExistence type="inferred from homology"/>
<dbReference type="PANTHER" id="PTHR10073">
    <property type="entry name" value="DNA MISMATCH REPAIR PROTEIN MLH, PMS, MUTL"/>
    <property type="match status" value="1"/>
</dbReference>
<dbReference type="InterPro" id="IPR038973">
    <property type="entry name" value="MutL/Mlh/Pms-like"/>
</dbReference>
<feature type="domain" description="DNA mismatch repair protein S5" evidence="4">
    <location>
        <begin position="223"/>
        <end position="353"/>
    </location>
</feature>
<dbReference type="EMBL" id="AQGS01000561">
    <property type="protein sequence ID" value="EPS38403.1"/>
    <property type="molecule type" value="Genomic_DNA"/>
</dbReference>
<gene>
    <name evidence="5" type="ORF">H072_7854</name>
</gene>
<feature type="region of interest" description="Disordered" evidence="3">
    <location>
        <begin position="615"/>
        <end position="775"/>
    </location>
</feature>
<dbReference type="GO" id="GO:0140664">
    <property type="term" value="F:ATP-dependent DNA damage sensor activity"/>
    <property type="evidence" value="ECO:0007669"/>
    <property type="project" value="InterPro"/>
</dbReference>
<dbReference type="GO" id="GO:0006298">
    <property type="term" value="P:mismatch repair"/>
    <property type="evidence" value="ECO:0007669"/>
    <property type="project" value="InterPro"/>
</dbReference>
<dbReference type="GO" id="GO:0032389">
    <property type="term" value="C:MutLalpha complex"/>
    <property type="evidence" value="ECO:0007669"/>
    <property type="project" value="TreeGrafter"/>
</dbReference>
<feature type="compositionally biased region" description="Polar residues" evidence="3">
    <location>
        <begin position="562"/>
        <end position="572"/>
    </location>
</feature>
<dbReference type="InterPro" id="IPR013507">
    <property type="entry name" value="DNA_mismatch_S5_2-like"/>
</dbReference>
<accession>S8BGK2</accession>
<dbReference type="GO" id="GO:0030983">
    <property type="term" value="F:mismatched DNA binding"/>
    <property type="evidence" value="ECO:0007669"/>
    <property type="project" value="InterPro"/>
</dbReference>
<dbReference type="NCBIfam" id="TIGR00585">
    <property type="entry name" value="mutl"/>
    <property type="match status" value="1"/>
</dbReference>
<feature type="region of interest" description="Disordered" evidence="3">
    <location>
        <begin position="525"/>
        <end position="592"/>
    </location>
</feature>
<sequence>MIHEIPQESIRRLGSSQVITDPITVIKELIENALDAGATSILVEASPDLISHIQVKDNGPGIDPSDRQLMARPNCTSKIVSFDDLLDVATLGFRGEALASLATVSGVLAITTRVKSESIAVAYEIAPDGSLNTITPVSAPVGCSVRVSNLFANFPVRKKTFEKMATKYLGQIRPLLLSYYLTHSKTRFQFKCVSGPLNNHRKKKIDPKYDVIFAASSTKEQAVIKAFGVEPCRNGQWVNRTEDKGDIEFEAFLVKANADTSPVSRKGVCVAYKGRPLSTTRTQGLGHLIYSSYKKQIKALFAGRSIESPTEPLLFLNILSSAGKVDVNIEPSKDDVLFESNERVVSNIKEFFEELYQNTELVEPMITRSSNSEIHTMEPNPPNWMGQEFTSEDTDYSNIPSDLYSSRIPRKLPAQTRVGNRLLGENRTQIPSSSPPIKTSSSATKANETFKGTKKSFGGGTGDTVPQEQPKESNTLEIEQYNDVEAIQGISKSSTWNFNMYSSGFEAEDDDDEFIDIEEILHEKERKQHRRDEDTRTDNSLSNPWTISKMNARVVPQDRGAPTSQTTHTLNKSPKKGSLPYISWPRISESQSPRQANILEARSCSDVFIAAMSTPAAPIPKMSKKSGPWYPGFGKDNTGSQNKSRNSINPKINITDEQGLSSPARQNHARSEDTQMCTRQSNGPLDNWVSTNQNSKAAGNPLSEDGDEEDDITLPPSVFFGKPDLRMSGAQGDGGRGLFNSGADRMRRQQDQQNAHFGEDEDEDLSSFSEDNEPTSNTIALQQENGQSLVDDIRLRESKLSYAPTFFNRLYTTPTKKSRLSNKESWIGMEDDCLFPPSSLFVTSMPRVDIKILCFRARLINDNLYDDEYDMRPPLVDTELDKIFTNFLRRYVKDADYQGDGLELLQQGITNGEDFDIKFQNLAGD</sequence>
<feature type="compositionally biased region" description="Polar residues" evidence="3">
    <location>
        <begin position="637"/>
        <end position="665"/>
    </location>
</feature>
<feature type="region of interest" description="Disordered" evidence="3">
    <location>
        <begin position="419"/>
        <end position="478"/>
    </location>
</feature>
<organism evidence="5 6">
    <name type="scientific">Dactylellina haptotyla (strain CBS 200.50)</name>
    <name type="common">Nematode-trapping fungus</name>
    <name type="synonym">Monacrosporium haptotylum</name>
    <dbReference type="NCBI Taxonomy" id="1284197"/>
    <lineage>
        <taxon>Eukaryota</taxon>
        <taxon>Fungi</taxon>
        <taxon>Dikarya</taxon>
        <taxon>Ascomycota</taxon>
        <taxon>Pezizomycotina</taxon>
        <taxon>Orbiliomycetes</taxon>
        <taxon>Orbiliales</taxon>
        <taxon>Orbiliaceae</taxon>
        <taxon>Dactylellina</taxon>
    </lineage>
</organism>
<comment type="caution">
    <text evidence="5">The sequence shown here is derived from an EMBL/GenBank/DDBJ whole genome shotgun (WGS) entry which is preliminary data.</text>
</comment>
<dbReference type="SUPFAM" id="SSF54211">
    <property type="entry name" value="Ribosomal protein S5 domain 2-like"/>
    <property type="match status" value="1"/>
</dbReference>
<dbReference type="InterPro" id="IPR036890">
    <property type="entry name" value="HATPase_C_sf"/>
</dbReference>
<dbReference type="FunFam" id="3.30.565.10:FF:000017">
    <property type="entry name" value="PMS1 homolog 1, mismatch repair system component"/>
    <property type="match status" value="1"/>
</dbReference>
<evidence type="ECO:0000256" key="1">
    <source>
        <dbReference type="ARBA" id="ARBA00006082"/>
    </source>
</evidence>
<dbReference type="Proteomes" id="UP000015100">
    <property type="component" value="Unassembled WGS sequence"/>
</dbReference>
<dbReference type="InterPro" id="IPR014721">
    <property type="entry name" value="Ribsml_uS5_D2-typ_fold_subgr"/>
</dbReference>
<dbReference type="Gene3D" id="3.30.230.10">
    <property type="match status" value="1"/>
</dbReference>
<dbReference type="GO" id="GO:0061982">
    <property type="term" value="P:meiosis I cell cycle process"/>
    <property type="evidence" value="ECO:0007669"/>
    <property type="project" value="UniProtKB-ARBA"/>
</dbReference>
<dbReference type="STRING" id="1284197.S8BGK2"/>
<reference evidence="5 6" key="1">
    <citation type="journal article" date="2013" name="PLoS Genet.">
        <title>Genomic mechanisms accounting for the adaptation to parasitism in nematode-trapping fungi.</title>
        <authorList>
            <person name="Meerupati T."/>
            <person name="Andersson K.M."/>
            <person name="Friman E."/>
            <person name="Kumar D."/>
            <person name="Tunlid A."/>
            <person name="Ahren D."/>
        </authorList>
    </citation>
    <scope>NUCLEOTIDE SEQUENCE [LARGE SCALE GENOMIC DNA]</scope>
    <source>
        <strain evidence="5 6">CBS 200.50</strain>
    </source>
</reference>
<feature type="compositionally biased region" description="Polar residues" evidence="3">
    <location>
        <begin position="538"/>
        <end position="549"/>
    </location>
</feature>
<name>S8BGK2_DACHA</name>
<keyword evidence="6" id="KW-1185">Reference proteome</keyword>
<evidence type="ECO:0000256" key="2">
    <source>
        <dbReference type="ARBA" id="ARBA00022763"/>
    </source>
</evidence>
<feature type="compositionally biased region" description="Polar residues" evidence="3">
    <location>
        <begin position="674"/>
        <end position="697"/>
    </location>
</feature>
<dbReference type="Pfam" id="PF13589">
    <property type="entry name" value="HATPase_c_3"/>
    <property type="match status" value="1"/>
</dbReference>
<dbReference type="OrthoDB" id="10263226at2759"/>
<dbReference type="SUPFAM" id="SSF55874">
    <property type="entry name" value="ATPase domain of HSP90 chaperone/DNA topoisomerase II/histidine kinase"/>
    <property type="match status" value="1"/>
</dbReference>
<dbReference type="InterPro" id="IPR020568">
    <property type="entry name" value="Ribosomal_Su5_D2-typ_SF"/>
</dbReference>
<dbReference type="eggNOG" id="KOG1978">
    <property type="taxonomic scope" value="Eukaryota"/>
</dbReference>
<feature type="compositionally biased region" description="Low complexity" evidence="3">
    <location>
        <begin position="430"/>
        <end position="445"/>
    </location>
</feature>